<feature type="compositionally biased region" description="Basic residues" evidence="1">
    <location>
        <begin position="13"/>
        <end position="27"/>
    </location>
</feature>
<reference evidence="2 3" key="1">
    <citation type="submission" date="2018-03" db="EMBL/GenBank/DDBJ databases">
        <title>Draft genome sequence of Rohu Carp (Labeo rohita).</title>
        <authorList>
            <person name="Das P."/>
            <person name="Kushwaha B."/>
            <person name="Joshi C.G."/>
            <person name="Kumar D."/>
            <person name="Nagpure N.S."/>
            <person name="Sahoo L."/>
            <person name="Das S.P."/>
            <person name="Bit A."/>
            <person name="Patnaik S."/>
            <person name="Meher P.K."/>
            <person name="Jayasankar P."/>
            <person name="Koringa P.G."/>
            <person name="Patel N.V."/>
            <person name="Hinsu A.T."/>
            <person name="Kumar R."/>
            <person name="Pandey M."/>
            <person name="Agarwal S."/>
            <person name="Srivastava S."/>
            <person name="Singh M."/>
            <person name="Iquebal M.A."/>
            <person name="Jaiswal S."/>
            <person name="Angadi U.B."/>
            <person name="Kumar N."/>
            <person name="Raza M."/>
            <person name="Shah T.M."/>
            <person name="Rai A."/>
            <person name="Jena J.K."/>
        </authorList>
    </citation>
    <scope>NUCLEOTIDE SEQUENCE [LARGE SCALE GENOMIC DNA]</scope>
    <source>
        <strain evidence="2">DASCIFA01</strain>
        <tissue evidence="2">Testis</tissue>
    </source>
</reference>
<organism evidence="2 3">
    <name type="scientific">Labeo rohita</name>
    <name type="common">Indian major carp</name>
    <name type="synonym">Cyprinus rohita</name>
    <dbReference type="NCBI Taxonomy" id="84645"/>
    <lineage>
        <taxon>Eukaryota</taxon>
        <taxon>Metazoa</taxon>
        <taxon>Chordata</taxon>
        <taxon>Craniata</taxon>
        <taxon>Vertebrata</taxon>
        <taxon>Euteleostomi</taxon>
        <taxon>Actinopterygii</taxon>
        <taxon>Neopterygii</taxon>
        <taxon>Teleostei</taxon>
        <taxon>Ostariophysi</taxon>
        <taxon>Cypriniformes</taxon>
        <taxon>Cyprinidae</taxon>
        <taxon>Labeoninae</taxon>
        <taxon>Labeonini</taxon>
        <taxon>Labeo</taxon>
    </lineage>
</organism>
<evidence type="ECO:0000313" key="2">
    <source>
        <dbReference type="EMBL" id="RXN17734.1"/>
    </source>
</evidence>
<gene>
    <name evidence="2" type="ORF">ROHU_026581</name>
</gene>
<name>A0A498MEJ3_LABRO</name>
<dbReference type="AlphaFoldDB" id="A0A498MEJ3"/>
<keyword evidence="3" id="KW-1185">Reference proteome</keyword>
<feature type="compositionally biased region" description="Basic and acidic residues" evidence="1">
    <location>
        <begin position="1"/>
        <end position="10"/>
    </location>
</feature>
<accession>A0A498MEJ3</accession>
<evidence type="ECO:0000256" key="1">
    <source>
        <dbReference type="SAM" id="MobiDB-lite"/>
    </source>
</evidence>
<dbReference type="Proteomes" id="UP000290572">
    <property type="component" value="Unassembled WGS sequence"/>
</dbReference>
<proteinExistence type="predicted"/>
<feature type="compositionally biased region" description="Polar residues" evidence="1">
    <location>
        <begin position="56"/>
        <end position="65"/>
    </location>
</feature>
<evidence type="ECO:0000313" key="3">
    <source>
        <dbReference type="Proteomes" id="UP000290572"/>
    </source>
</evidence>
<sequence>MKGNYQKDIKTAPVHKKKWSKSKKRTFLRANMGERRRKVRVWSARRPQPSPDRVDSTSTGNQSYVPSVAMAPRNTTQYLMDLVYAEQSDVSMEAFDVSRDFSMYSNEGVFSTSDSDYDRSLEFQQRDFENVFFRNEI</sequence>
<comment type="caution">
    <text evidence="2">The sequence shown here is derived from an EMBL/GenBank/DDBJ whole genome shotgun (WGS) entry which is preliminary data.</text>
</comment>
<dbReference type="EMBL" id="QBIY01012739">
    <property type="protein sequence ID" value="RXN17734.1"/>
    <property type="molecule type" value="Genomic_DNA"/>
</dbReference>
<protein>
    <submittedName>
        <fullName evidence="2">Uncharacterized protein</fullName>
    </submittedName>
</protein>
<feature type="region of interest" description="Disordered" evidence="1">
    <location>
        <begin position="1"/>
        <end position="69"/>
    </location>
</feature>